<dbReference type="AlphaFoldDB" id="A0A5J4IZ94"/>
<dbReference type="OrthoDB" id="1150971at2"/>
<name>A0A5J4IZ94_9FLAO</name>
<evidence type="ECO:0000256" key="1">
    <source>
        <dbReference type="SAM" id="SignalP"/>
    </source>
</evidence>
<keyword evidence="3" id="KW-1185">Reference proteome</keyword>
<sequence length="208" mass="23090">MKAIIYITTVLISLTSFAQSPYEKGMTKALGLWSEGNSTEAVQLFERISSAEPEEWLPSFYAAQILTYSSFGEKDKEKVTTTLNKALELMNTAKTNSPEKNAELMVLEAQYYTSWISFDGMTYGMKYAGKVGELYQNALALAPDNPRVVLGKAEWDMGSAEYFGGDVKSYCKDVERAIKLFSTFQPESVLHPSGGLEHAQEVLARSCN</sequence>
<protein>
    <recommendedName>
        <fullName evidence="4">Tetratricopeptide repeat protein</fullName>
    </recommendedName>
</protein>
<dbReference type="Proteomes" id="UP000326509">
    <property type="component" value="Unassembled WGS sequence"/>
</dbReference>
<accession>A0A5J4IZ94</accession>
<proteinExistence type="predicted"/>
<evidence type="ECO:0000313" key="2">
    <source>
        <dbReference type="EMBL" id="GER59090.1"/>
    </source>
</evidence>
<evidence type="ECO:0008006" key="4">
    <source>
        <dbReference type="Google" id="ProtNLM"/>
    </source>
</evidence>
<dbReference type="Gene3D" id="1.25.40.10">
    <property type="entry name" value="Tetratricopeptide repeat domain"/>
    <property type="match status" value="1"/>
</dbReference>
<dbReference type="EMBL" id="BKCG01000002">
    <property type="protein sequence ID" value="GER59090.1"/>
    <property type="molecule type" value="Genomic_DNA"/>
</dbReference>
<dbReference type="InterPro" id="IPR011990">
    <property type="entry name" value="TPR-like_helical_dom_sf"/>
</dbReference>
<comment type="caution">
    <text evidence="2">The sequence shown here is derived from an EMBL/GenBank/DDBJ whole genome shotgun (WGS) entry which is preliminary data.</text>
</comment>
<feature type="signal peptide" evidence="1">
    <location>
        <begin position="1"/>
        <end position="18"/>
    </location>
</feature>
<keyword evidence="1" id="KW-0732">Signal</keyword>
<dbReference type="RefSeq" id="WP_151673167.1">
    <property type="nucleotide sequence ID" value="NZ_BKCG01000002.1"/>
</dbReference>
<gene>
    <name evidence="2" type="ORF">ULMA_11980</name>
</gene>
<feature type="chain" id="PRO_5023860930" description="Tetratricopeptide repeat protein" evidence="1">
    <location>
        <begin position="19"/>
        <end position="208"/>
    </location>
</feature>
<evidence type="ECO:0000313" key="3">
    <source>
        <dbReference type="Proteomes" id="UP000326509"/>
    </source>
</evidence>
<reference evidence="2 3" key="1">
    <citation type="submission" date="2019-08" db="EMBL/GenBank/DDBJ databases">
        <title>Draft genome sequence of Ulvibacter marinus type strain NBRC 109484.</title>
        <authorList>
            <person name="Kawano K."/>
            <person name="Ushijima N."/>
            <person name="Kihara M."/>
            <person name="Itoh H."/>
        </authorList>
    </citation>
    <scope>NUCLEOTIDE SEQUENCE [LARGE SCALE GENOMIC DNA]</scope>
    <source>
        <strain evidence="2 3">NBRC 109484</strain>
    </source>
</reference>
<organism evidence="2 3">
    <name type="scientific">Patiriisocius marinus</name>
    <dbReference type="NCBI Taxonomy" id="1397112"/>
    <lineage>
        <taxon>Bacteria</taxon>
        <taxon>Pseudomonadati</taxon>
        <taxon>Bacteroidota</taxon>
        <taxon>Flavobacteriia</taxon>
        <taxon>Flavobacteriales</taxon>
        <taxon>Flavobacteriaceae</taxon>
        <taxon>Patiriisocius</taxon>
    </lineage>
</organism>